<dbReference type="AlphaFoldDB" id="A0A816HZM6"/>
<evidence type="ECO:0000313" key="1">
    <source>
        <dbReference type="EMBL" id="CAF1692075.1"/>
    </source>
</evidence>
<name>A0A816HZM6_ADIRI</name>
<comment type="caution">
    <text evidence="1">The sequence shown here is derived from an EMBL/GenBank/DDBJ whole genome shotgun (WGS) entry which is preliminary data.</text>
</comment>
<reference evidence="1" key="1">
    <citation type="submission" date="2021-02" db="EMBL/GenBank/DDBJ databases">
        <authorList>
            <person name="Nowell W R."/>
        </authorList>
    </citation>
    <scope>NUCLEOTIDE SEQUENCE</scope>
</reference>
<feature type="non-terminal residue" evidence="1">
    <location>
        <position position="1"/>
    </location>
</feature>
<keyword evidence="2" id="KW-1185">Reference proteome</keyword>
<organism evidence="1 2">
    <name type="scientific">Adineta ricciae</name>
    <name type="common">Rotifer</name>
    <dbReference type="NCBI Taxonomy" id="249248"/>
    <lineage>
        <taxon>Eukaryota</taxon>
        <taxon>Metazoa</taxon>
        <taxon>Spiralia</taxon>
        <taxon>Gnathifera</taxon>
        <taxon>Rotifera</taxon>
        <taxon>Eurotatoria</taxon>
        <taxon>Bdelloidea</taxon>
        <taxon>Adinetida</taxon>
        <taxon>Adinetidae</taxon>
        <taxon>Adineta</taxon>
    </lineage>
</organism>
<dbReference type="EMBL" id="CAJNOR010022508">
    <property type="protein sequence ID" value="CAF1692075.1"/>
    <property type="molecule type" value="Genomic_DNA"/>
</dbReference>
<accession>A0A816HZM6</accession>
<protein>
    <submittedName>
        <fullName evidence="1">Uncharacterized protein</fullName>
    </submittedName>
</protein>
<proteinExistence type="predicted"/>
<gene>
    <name evidence="1" type="ORF">XAT740_LOCUS64490</name>
</gene>
<evidence type="ECO:0000313" key="2">
    <source>
        <dbReference type="Proteomes" id="UP000663828"/>
    </source>
</evidence>
<sequence length="34" mass="3974">ITVQMVEITFSGVDSSFDPRYRIDRLSMKSSMEF</sequence>
<dbReference type="Proteomes" id="UP000663828">
    <property type="component" value="Unassembled WGS sequence"/>
</dbReference>